<dbReference type="EMBL" id="LCAP01000002">
    <property type="protein sequence ID" value="KKR91697.1"/>
    <property type="molecule type" value="Genomic_DNA"/>
</dbReference>
<evidence type="ECO:0000256" key="1">
    <source>
        <dbReference type="SAM" id="MobiDB-lite"/>
    </source>
</evidence>
<dbReference type="Proteomes" id="UP000034190">
    <property type="component" value="Unassembled WGS sequence"/>
</dbReference>
<comment type="caution">
    <text evidence="2">The sequence shown here is derived from an EMBL/GenBank/DDBJ whole genome shotgun (WGS) entry which is preliminary data.</text>
</comment>
<protein>
    <submittedName>
        <fullName evidence="2">Uncharacterized protein</fullName>
    </submittedName>
</protein>
<reference evidence="2 3" key="1">
    <citation type="journal article" date="2015" name="Nature">
        <title>rRNA introns, odd ribosomes, and small enigmatic genomes across a large radiation of phyla.</title>
        <authorList>
            <person name="Brown C.T."/>
            <person name="Hug L.A."/>
            <person name="Thomas B.C."/>
            <person name="Sharon I."/>
            <person name="Castelle C.J."/>
            <person name="Singh A."/>
            <person name="Wilkins M.J."/>
            <person name="Williams K.H."/>
            <person name="Banfield J.F."/>
        </authorList>
    </citation>
    <scope>NUCLEOTIDE SEQUENCE [LARGE SCALE GENOMIC DNA]</scope>
</reference>
<sequence length="87" mass="10200">MPEKLPEQSDLFNKPVAKAPKRIFDEKFMEETFGEHEAATTERPDKPNQDESMSRPESHPRRKFRPPYPQGYDGNPVITKDLEEQKE</sequence>
<accession>A0A0G0XUW7</accession>
<feature type="compositionally biased region" description="Basic and acidic residues" evidence="1">
    <location>
        <begin position="22"/>
        <end position="59"/>
    </location>
</feature>
<name>A0A0G0XUW7_9BACT</name>
<evidence type="ECO:0000313" key="3">
    <source>
        <dbReference type="Proteomes" id="UP000034190"/>
    </source>
</evidence>
<evidence type="ECO:0000313" key="2">
    <source>
        <dbReference type="EMBL" id="KKR91697.1"/>
    </source>
</evidence>
<dbReference type="AlphaFoldDB" id="A0A0G0XUW7"/>
<feature type="region of interest" description="Disordered" evidence="1">
    <location>
        <begin position="1"/>
        <end position="87"/>
    </location>
</feature>
<gene>
    <name evidence="2" type="ORF">UU43_C0002G0006</name>
</gene>
<organism evidence="2 3">
    <name type="scientific">Candidatus Falkowbacteria bacterium GW2011_GWA2_41_14</name>
    <dbReference type="NCBI Taxonomy" id="1618635"/>
    <lineage>
        <taxon>Bacteria</taxon>
        <taxon>Candidatus Falkowiibacteriota</taxon>
    </lineage>
</organism>
<proteinExistence type="predicted"/>